<dbReference type="InterPro" id="IPR045562">
    <property type="entry name" value="RecG_dom3_C"/>
</dbReference>
<keyword evidence="13" id="KW-1185">Reference proteome</keyword>
<evidence type="ECO:0000313" key="13">
    <source>
        <dbReference type="Proteomes" id="UP001422759"/>
    </source>
</evidence>
<feature type="region of interest" description="Disordered" evidence="9">
    <location>
        <begin position="510"/>
        <end position="545"/>
    </location>
</feature>
<feature type="compositionally biased region" description="Basic and acidic residues" evidence="9">
    <location>
        <begin position="510"/>
        <end position="519"/>
    </location>
</feature>
<evidence type="ECO:0000256" key="6">
    <source>
        <dbReference type="ARBA" id="ARBA00023125"/>
    </source>
</evidence>
<dbReference type="PANTHER" id="PTHR47964">
    <property type="entry name" value="ATP-DEPENDENT DNA HELICASE HOMOLOG RECG, CHLOROPLASTIC"/>
    <property type="match status" value="1"/>
</dbReference>
<dbReference type="EMBL" id="BAAANT010000026">
    <property type="protein sequence ID" value="GAA2149314.1"/>
    <property type="molecule type" value="Genomic_DNA"/>
</dbReference>
<evidence type="ECO:0000313" key="12">
    <source>
        <dbReference type="EMBL" id="GAA2149314.1"/>
    </source>
</evidence>
<dbReference type="Gene3D" id="2.40.50.140">
    <property type="entry name" value="Nucleic acid-binding proteins"/>
    <property type="match status" value="1"/>
</dbReference>
<keyword evidence="6" id="KW-0238">DNA-binding</keyword>
<sequence length="748" mass="81011">MPALDESLVKVVGDRTAKVLADSLKLRTVGDLLHHYPRRYVERGQLTSLDDLEVDEHATVLARIEKVTLIPFKARRGDRLEVVVTDGRGRLSLVFFNQGWRQKDLRPGLQGLFAGKVGLFNRTRQLASPDYQLLDAEATASTEAGSAAAQFAGRMIPVYPASAQLPSWKISACVDLVLDSFAATGWSGVGEPLPAELREKHQLIPVTEALELIHRPRTENDRERARARLRWDEAFVLQVALAQRRAEDRARPAVVRKGRKNGLLDAFDARLPFTLTDGQQKVCGEIFKDLETEHPMHRLLQGEVGSGKTLVALRAMLTVVDSGGQAALLAPTEVLAQQHHRSIVEMMGDLAEGGMLGGSDLGTKVVLLTGSMGVPARRQVMLDMACGDAGIAIGTHALIEDKVQFQDLGLVVVDEQHRFGVEQRDALRGKGEQPPHLLVMTATPIPRTVAMTVFGDLETSVLDQLPAGRSPISTHVVPALEKPNFLARAWERVREEVGKGHQAYVVCPRIGDEPEDAKSGRGGAKKRKAAPDDPEDLGAASDERRPPLAVVETAEMLAKGPLAGLRVEILHGRLTPDAKDDVMKRFAAGQVDVLVATTVIEVGVNVPNSTVMVIMDADRFGVSQLHQLRGRVGRGSAPGLCLLVSEMPAGSSARARLDAVAGTLDGFELSRIDLEQRREGDVLGQAQSGVKSSLKVLSVLDDEDVITAARTEATALVAEDPDLTDHPDLKLTLAGLLDEDRAEYLEKG</sequence>
<dbReference type="InterPro" id="IPR014001">
    <property type="entry name" value="Helicase_ATP-bd"/>
</dbReference>
<dbReference type="InterPro" id="IPR033454">
    <property type="entry name" value="RecG_wedge"/>
</dbReference>
<dbReference type="SUPFAM" id="SSF50249">
    <property type="entry name" value="Nucleic acid-binding proteins"/>
    <property type="match status" value="1"/>
</dbReference>
<dbReference type="CDD" id="cd04488">
    <property type="entry name" value="RecG_wedge_OBF"/>
    <property type="match status" value="1"/>
</dbReference>
<dbReference type="InterPro" id="IPR027417">
    <property type="entry name" value="P-loop_NTPase"/>
</dbReference>
<keyword evidence="1" id="KW-0547">Nucleotide-binding</keyword>
<name>A0ABN2ZWY6_9ACTN</name>
<dbReference type="SMART" id="SM00487">
    <property type="entry name" value="DEXDc"/>
    <property type="match status" value="1"/>
</dbReference>
<dbReference type="InterPro" id="IPR001650">
    <property type="entry name" value="Helicase_C-like"/>
</dbReference>
<dbReference type="Pfam" id="PF19833">
    <property type="entry name" value="RecG_dom3_C"/>
    <property type="match status" value="1"/>
</dbReference>
<dbReference type="GO" id="GO:0004386">
    <property type="term" value="F:helicase activity"/>
    <property type="evidence" value="ECO:0007669"/>
    <property type="project" value="UniProtKB-KW"/>
</dbReference>
<dbReference type="PANTHER" id="PTHR47964:SF1">
    <property type="entry name" value="ATP-DEPENDENT DNA HELICASE HOMOLOG RECG, CHLOROPLASTIC"/>
    <property type="match status" value="1"/>
</dbReference>
<dbReference type="InterPro" id="IPR047112">
    <property type="entry name" value="RecG/Mfd"/>
</dbReference>
<evidence type="ECO:0000256" key="4">
    <source>
        <dbReference type="ARBA" id="ARBA00022806"/>
    </source>
</evidence>
<dbReference type="SMART" id="SM00490">
    <property type="entry name" value="HELICc"/>
    <property type="match status" value="1"/>
</dbReference>
<dbReference type="InterPro" id="IPR011545">
    <property type="entry name" value="DEAD/DEAH_box_helicase_dom"/>
</dbReference>
<keyword evidence="5" id="KW-0067">ATP-binding</keyword>
<accession>A0ABN2ZWY6</accession>
<keyword evidence="3" id="KW-0378">Hydrolase</keyword>
<dbReference type="Proteomes" id="UP001422759">
    <property type="component" value="Unassembled WGS sequence"/>
</dbReference>
<evidence type="ECO:0000259" key="11">
    <source>
        <dbReference type="PROSITE" id="PS51194"/>
    </source>
</evidence>
<evidence type="ECO:0000256" key="9">
    <source>
        <dbReference type="SAM" id="MobiDB-lite"/>
    </source>
</evidence>
<gene>
    <name evidence="12" type="primary">recG</name>
    <name evidence="12" type="ORF">GCM10009760_42290</name>
</gene>
<keyword evidence="4 12" id="KW-0347">Helicase</keyword>
<dbReference type="PROSITE" id="PS51192">
    <property type="entry name" value="HELICASE_ATP_BIND_1"/>
    <property type="match status" value="1"/>
</dbReference>
<keyword evidence="2" id="KW-0227">DNA damage</keyword>
<dbReference type="InterPro" id="IPR012340">
    <property type="entry name" value="NA-bd_OB-fold"/>
</dbReference>
<evidence type="ECO:0000256" key="3">
    <source>
        <dbReference type="ARBA" id="ARBA00022801"/>
    </source>
</evidence>
<dbReference type="PROSITE" id="PS51194">
    <property type="entry name" value="HELICASE_CTER"/>
    <property type="match status" value="1"/>
</dbReference>
<dbReference type="RefSeq" id="WP_344467395.1">
    <property type="nucleotide sequence ID" value="NZ_BAAANT010000026.1"/>
</dbReference>
<comment type="caution">
    <text evidence="12">The sequence shown here is derived from an EMBL/GenBank/DDBJ whole genome shotgun (WGS) entry which is preliminary data.</text>
</comment>
<dbReference type="SUPFAM" id="SSF52540">
    <property type="entry name" value="P-loop containing nucleoside triphosphate hydrolases"/>
    <property type="match status" value="2"/>
</dbReference>
<dbReference type="Pfam" id="PF00271">
    <property type="entry name" value="Helicase_C"/>
    <property type="match status" value="1"/>
</dbReference>
<dbReference type="Gene3D" id="3.40.50.300">
    <property type="entry name" value="P-loop containing nucleotide triphosphate hydrolases"/>
    <property type="match status" value="2"/>
</dbReference>
<protein>
    <recommendedName>
        <fullName evidence="8">Probable DNA 3'-5' helicase RecG</fullName>
    </recommendedName>
</protein>
<dbReference type="CDD" id="cd17992">
    <property type="entry name" value="DEXHc_RecG"/>
    <property type="match status" value="1"/>
</dbReference>
<dbReference type="NCBIfam" id="NF008167">
    <property type="entry name" value="PRK10917.2-1"/>
    <property type="match status" value="1"/>
</dbReference>
<feature type="domain" description="Helicase C-terminal" evidence="11">
    <location>
        <begin position="533"/>
        <end position="675"/>
    </location>
</feature>
<keyword evidence="7" id="KW-0234">DNA repair</keyword>
<organism evidence="12 13">
    <name type="scientific">Kitasatospora kazusensis</name>
    <dbReference type="NCBI Taxonomy" id="407974"/>
    <lineage>
        <taxon>Bacteria</taxon>
        <taxon>Bacillati</taxon>
        <taxon>Actinomycetota</taxon>
        <taxon>Actinomycetes</taxon>
        <taxon>Kitasatosporales</taxon>
        <taxon>Streptomycetaceae</taxon>
        <taxon>Kitasatospora</taxon>
    </lineage>
</organism>
<evidence type="ECO:0000256" key="8">
    <source>
        <dbReference type="ARBA" id="ARBA00049819"/>
    </source>
</evidence>
<evidence type="ECO:0000256" key="7">
    <source>
        <dbReference type="ARBA" id="ARBA00023204"/>
    </source>
</evidence>
<evidence type="ECO:0000259" key="10">
    <source>
        <dbReference type="PROSITE" id="PS51192"/>
    </source>
</evidence>
<evidence type="ECO:0000256" key="1">
    <source>
        <dbReference type="ARBA" id="ARBA00022741"/>
    </source>
</evidence>
<reference evidence="12 13" key="1">
    <citation type="journal article" date="2019" name="Int. J. Syst. Evol. Microbiol.">
        <title>The Global Catalogue of Microorganisms (GCM) 10K type strain sequencing project: providing services to taxonomists for standard genome sequencing and annotation.</title>
        <authorList>
            <consortium name="The Broad Institute Genomics Platform"/>
            <consortium name="The Broad Institute Genome Sequencing Center for Infectious Disease"/>
            <person name="Wu L."/>
            <person name="Ma J."/>
        </authorList>
    </citation>
    <scope>NUCLEOTIDE SEQUENCE [LARGE SCALE GENOMIC DNA]</scope>
    <source>
        <strain evidence="12 13">JCM 14560</strain>
    </source>
</reference>
<dbReference type="Pfam" id="PF17191">
    <property type="entry name" value="RecG_wedge"/>
    <property type="match status" value="1"/>
</dbReference>
<evidence type="ECO:0000256" key="2">
    <source>
        <dbReference type="ARBA" id="ARBA00022763"/>
    </source>
</evidence>
<proteinExistence type="predicted"/>
<feature type="domain" description="Helicase ATP-binding" evidence="10">
    <location>
        <begin position="289"/>
        <end position="462"/>
    </location>
</feature>
<dbReference type="Pfam" id="PF00270">
    <property type="entry name" value="DEAD"/>
    <property type="match status" value="1"/>
</dbReference>
<evidence type="ECO:0000256" key="5">
    <source>
        <dbReference type="ARBA" id="ARBA00022840"/>
    </source>
</evidence>